<evidence type="ECO:0000256" key="1">
    <source>
        <dbReference type="SAM" id="MobiDB-lite"/>
    </source>
</evidence>
<accession>A0ABD2IQ43</accession>
<feature type="region of interest" description="Disordered" evidence="1">
    <location>
        <begin position="442"/>
        <end position="603"/>
    </location>
</feature>
<sequence>MFFNPPWVTKIGQLQQVTRTIRRNSDAVLDNRGAVIVRCYPYRSATYMHLVYNLIYSTLASNTQFGSDQTPDEIRPILLNYSGSAKQSLSNPSVILSSVPQSAAAVPFAGGVFHMGGGTGGGQLPQQHQWTDCVLIRVHFRNHECALFFMQLFNRSVFRVFDRRQVRAPFCHADLTRPERVLRNYLQQMCDEKNSAANRLPPHHSQQQYHQGRLLNVAPRYYHNGFHLYREFPNGRVELVPWEQFSMGQYLHVIVASLRKYAALYKQKQCYVIIQNVAEHNGSAEEDTERITSIVYSVVSSDGFRQRCNQTKQKLDLLKNSAVATNADGQPIVVASGHLPLRIERLPRRGTGSSASRSATTVTTARGEGQQQQTTTMTAGAEKQWGEGKTADGAAGGEQKEYDWSNAMGSSRPALIRVHFRNREAAIAFCQLFRERQIFLRQKRQQQPKEQDDEGIVRQHGTGIDCGERETDAGNEEEKEEGDGQQTDSYSDLSDLDVFSSCDEDTNGGHEKTPPVTREETATNEHGKKEGGETKTETEESVGEEGQQQKTESKEKATEEGKTEEGDTNNNTKAGNSGMKRKKMQSPASQRHRHGHCSERRQQHKQHLLDSLICGAFAHRDLTPPELALGYALRQHCREQNRVPNARVFLYPRAGRIFERIAAAEAK</sequence>
<dbReference type="EMBL" id="JBICBT010001180">
    <property type="protein sequence ID" value="KAL3079571.1"/>
    <property type="molecule type" value="Genomic_DNA"/>
</dbReference>
<feature type="compositionally biased region" description="Basic and acidic residues" evidence="1">
    <location>
        <begin position="551"/>
        <end position="565"/>
    </location>
</feature>
<feature type="compositionally biased region" description="Acidic residues" evidence="1">
    <location>
        <begin position="473"/>
        <end position="483"/>
    </location>
</feature>
<keyword evidence="3" id="KW-1185">Reference proteome</keyword>
<dbReference type="Proteomes" id="UP001620626">
    <property type="component" value="Unassembled WGS sequence"/>
</dbReference>
<reference evidence="2 3" key="1">
    <citation type="submission" date="2024-10" db="EMBL/GenBank/DDBJ databases">
        <authorList>
            <person name="Kim D."/>
        </authorList>
    </citation>
    <scope>NUCLEOTIDE SEQUENCE [LARGE SCALE GENOMIC DNA]</scope>
    <source>
        <strain evidence="2">BH-2024</strain>
    </source>
</reference>
<feature type="compositionally biased region" description="Low complexity" evidence="1">
    <location>
        <begin position="349"/>
        <end position="381"/>
    </location>
</feature>
<evidence type="ECO:0000313" key="3">
    <source>
        <dbReference type="Proteomes" id="UP001620626"/>
    </source>
</evidence>
<evidence type="ECO:0000313" key="2">
    <source>
        <dbReference type="EMBL" id="KAL3079571.1"/>
    </source>
</evidence>
<feature type="region of interest" description="Disordered" evidence="1">
    <location>
        <begin position="344"/>
        <end position="397"/>
    </location>
</feature>
<organism evidence="2 3">
    <name type="scientific">Heterodera trifolii</name>
    <dbReference type="NCBI Taxonomy" id="157864"/>
    <lineage>
        <taxon>Eukaryota</taxon>
        <taxon>Metazoa</taxon>
        <taxon>Ecdysozoa</taxon>
        <taxon>Nematoda</taxon>
        <taxon>Chromadorea</taxon>
        <taxon>Rhabditida</taxon>
        <taxon>Tylenchina</taxon>
        <taxon>Tylenchomorpha</taxon>
        <taxon>Tylenchoidea</taxon>
        <taxon>Heteroderidae</taxon>
        <taxon>Heteroderinae</taxon>
        <taxon>Heterodera</taxon>
    </lineage>
</organism>
<name>A0ABD2IQ43_9BILA</name>
<comment type="caution">
    <text evidence="2">The sequence shown here is derived from an EMBL/GenBank/DDBJ whole genome shotgun (WGS) entry which is preliminary data.</text>
</comment>
<dbReference type="AlphaFoldDB" id="A0ABD2IQ43"/>
<gene>
    <name evidence="2" type="ORF">niasHT_037133</name>
</gene>
<proteinExistence type="predicted"/>
<protein>
    <submittedName>
        <fullName evidence="2">Uncharacterized protein</fullName>
    </submittedName>
</protein>
<feature type="compositionally biased region" description="Basic residues" evidence="1">
    <location>
        <begin position="579"/>
        <end position="595"/>
    </location>
</feature>
<feature type="compositionally biased region" description="Basic and acidic residues" evidence="1">
    <location>
        <begin position="507"/>
        <end position="538"/>
    </location>
</feature>